<feature type="compositionally biased region" description="Basic and acidic residues" evidence="1">
    <location>
        <begin position="109"/>
        <end position="131"/>
    </location>
</feature>
<proteinExistence type="predicted"/>
<dbReference type="EMBL" id="MFAF01000137">
    <property type="protein sequence ID" value="OGD71904.1"/>
    <property type="molecule type" value="Genomic_DNA"/>
</dbReference>
<organism evidence="2 3">
    <name type="scientific">Candidatus Coatesbacteria bacterium RBG_13_66_14</name>
    <dbReference type="NCBI Taxonomy" id="1817816"/>
    <lineage>
        <taxon>Bacteria</taxon>
        <taxon>Candidatus Coatesiibacteriota</taxon>
    </lineage>
</organism>
<name>A0A1F5EXP3_9BACT</name>
<dbReference type="Proteomes" id="UP000177187">
    <property type="component" value="Unassembled WGS sequence"/>
</dbReference>
<evidence type="ECO:0000313" key="2">
    <source>
        <dbReference type="EMBL" id="OGD71904.1"/>
    </source>
</evidence>
<comment type="caution">
    <text evidence="2">The sequence shown here is derived from an EMBL/GenBank/DDBJ whole genome shotgun (WGS) entry which is preliminary data.</text>
</comment>
<reference evidence="2 3" key="1">
    <citation type="journal article" date="2016" name="Nat. Commun.">
        <title>Thousands of microbial genomes shed light on interconnected biogeochemical processes in an aquifer system.</title>
        <authorList>
            <person name="Anantharaman K."/>
            <person name="Brown C.T."/>
            <person name="Hug L.A."/>
            <person name="Sharon I."/>
            <person name="Castelle C.J."/>
            <person name="Probst A.J."/>
            <person name="Thomas B.C."/>
            <person name="Singh A."/>
            <person name="Wilkins M.J."/>
            <person name="Karaoz U."/>
            <person name="Brodie E.L."/>
            <person name="Williams K.H."/>
            <person name="Hubbard S.S."/>
            <person name="Banfield J.F."/>
        </authorList>
    </citation>
    <scope>NUCLEOTIDE SEQUENCE [LARGE SCALE GENOMIC DNA]</scope>
</reference>
<evidence type="ECO:0000313" key="3">
    <source>
        <dbReference type="Proteomes" id="UP000177187"/>
    </source>
</evidence>
<dbReference type="STRING" id="1817816.A2Y64_01550"/>
<accession>A0A1F5EXP3</accession>
<sequence length="217" mass="23691">MKSAQVAESTLSNTVACPGCGQSIKSALEVCPHCGFERKVAKKKTPPKAKPEKAPPQVIVPRKRVDVEAPPAAHAAPPTVAKIAPPPEAKAAEPNVPPPGKSEPATSTREPRTRTPEPPTKIDQERIDATRHTSTTTELPPPPGLDSDYLPERPEGLISGKIHVFLRGLQLAVKPMDYPTLITNIRSHKVKLNDFIYDEARRGWRTIADMFNLPEME</sequence>
<evidence type="ECO:0008006" key="4">
    <source>
        <dbReference type="Google" id="ProtNLM"/>
    </source>
</evidence>
<feature type="region of interest" description="Disordered" evidence="1">
    <location>
        <begin position="39"/>
        <end position="147"/>
    </location>
</feature>
<feature type="compositionally biased region" description="Low complexity" evidence="1">
    <location>
        <begin position="69"/>
        <end position="83"/>
    </location>
</feature>
<evidence type="ECO:0000256" key="1">
    <source>
        <dbReference type="SAM" id="MobiDB-lite"/>
    </source>
</evidence>
<gene>
    <name evidence="2" type="ORF">A2Y64_01550</name>
</gene>
<protein>
    <recommendedName>
        <fullName evidence="4">Zinc-ribbon domain-containing protein</fullName>
    </recommendedName>
</protein>
<dbReference type="AlphaFoldDB" id="A0A1F5EXP3"/>